<proteinExistence type="predicted"/>
<keyword evidence="2" id="KW-0812">Transmembrane</keyword>
<feature type="region of interest" description="Disordered" evidence="1">
    <location>
        <begin position="53"/>
        <end position="79"/>
    </location>
</feature>
<evidence type="ECO:0000313" key="4">
    <source>
        <dbReference type="Proteomes" id="UP000177117"/>
    </source>
</evidence>
<accession>A0A1F8EHH8</accession>
<evidence type="ECO:0000256" key="2">
    <source>
        <dbReference type="SAM" id="Phobius"/>
    </source>
</evidence>
<evidence type="ECO:0000313" key="3">
    <source>
        <dbReference type="EMBL" id="OGN00263.1"/>
    </source>
</evidence>
<keyword evidence="2" id="KW-1133">Transmembrane helix</keyword>
<feature type="compositionally biased region" description="Basic and acidic residues" evidence="1">
    <location>
        <begin position="53"/>
        <end position="66"/>
    </location>
</feature>
<feature type="compositionally biased region" description="Basic and acidic residues" evidence="1">
    <location>
        <begin position="140"/>
        <end position="154"/>
    </location>
</feature>
<reference evidence="3 4" key="1">
    <citation type="journal article" date="2016" name="Nat. Commun.">
        <title>Thousands of microbial genomes shed light on interconnected biogeochemical processes in an aquifer system.</title>
        <authorList>
            <person name="Anantharaman K."/>
            <person name="Brown C.T."/>
            <person name="Hug L.A."/>
            <person name="Sharon I."/>
            <person name="Castelle C.J."/>
            <person name="Probst A.J."/>
            <person name="Thomas B.C."/>
            <person name="Singh A."/>
            <person name="Wilkins M.J."/>
            <person name="Karaoz U."/>
            <person name="Brodie E.L."/>
            <person name="Williams K.H."/>
            <person name="Hubbard S.S."/>
            <person name="Banfield J.F."/>
        </authorList>
    </citation>
    <scope>NUCLEOTIDE SEQUENCE [LARGE SCALE GENOMIC DNA]</scope>
</reference>
<gene>
    <name evidence="3" type="ORF">A2650_04495</name>
</gene>
<organism evidence="3 4">
    <name type="scientific">Candidatus Yanofskybacteria bacterium RIFCSPHIGHO2_01_FULL_41_53</name>
    <dbReference type="NCBI Taxonomy" id="1802663"/>
    <lineage>
        <taxon>Bacteria</taxon>
        <taxon>Candidatus Yanofskyibacteriota</taxon>
    </lineage>
</organism>
<feature type="transmembrane region" description="Helical" evidence="2">
    <location>
        <begin position="473"/>
        <end position="491"/>
    </location>
</feature>
<feature type="region of interest" description="Disordered" evidence="1">
    <location>
        <begin position="380"/>
        <end position="416"/>
    </location>
</feature>
<keyword evidence="2" id="KW-0472">Membrane</keyword>
<dbReference type="EMBL" id="MGJD01000024">
    <property type="protein sequence ID" value="OGN00263.1"/>
    <property type="molecule type" value="Genomic_DNA"/>
</dbReference>
<dbReference type="AlphaFoldDB" id="A0A1F8EHH8"/>
<feature type="region of interest" description="Disordered" evidence="1">
    <location>
        <begin position="136"/>
        <end position="168"/>
    </location>
</feature>
<feature type="transmembrane region" description="Helical" evidence="2">
    <location>
        <begin position="20"/>
        <end position="37"/>
    </location>
</feature>
<feature type="compositionally biased region" description="Polar residues" evidence="1">
    <location>
        <begin position="158"/>
        <end position="167"/>
    </location>
</feature>
<evidence type="ECO:0000256" key="1">
    <source>
        <dbReference type="SAM" id="MobiDB-lite"/>
    </source>
</evidence>
<feature type="compositionally biased region" description="Polar residues" evidence="1">
    <location>
        <begin position="388"/>
        <end position="400"/>
    </location>
</feature>
<sequence>MSESEFTKPALDKFRQWHFWWLVVFSFLLIVTFVYYLPTRFLQQFNTASDNHTETVVDESQPHGHDSSGNSIPSGQEGEHNMMMTDEEMYQHMDEHMSVGMSMEEMMEHMTEMHGMTEDEADQMMDEMMLARRSLGEGGGYEHDEGTADDHGHEATPSPDSTGSPQVATGDIYEASYFEEASIKQGLAVNLNISPVPYSVGVPLNMDFFVNQKPGSVPVLASELQIEHEKLMHVIGVRSDMNEFFHIHPEFTADNPAIFSVDHVFKKPGLYKIWSEIKKDGVNYAFGHPEVNINGPGPRSAEGSSEASSKEDKKVSFSRNVITGDYQVSMAISDVIVIDREIGLSFDIHTLTGQEVDVEEYLGADMHLSVIKDDRSQFIHTHPESGNHGHSLNNGFTETANADAGHDEAPSTGSSVNSGDEAIVFNVTFPEAGLYKAFAQFRPEGVNLPAGEALLAEFWIQVEEKSPLPISQWWLLLIVSAILITGLSWWVKGYLKVRPEDVTVKK</sequence>
<comment type="caution">
    <text evidence="3">The sequence shown here is derived from an EMBL/GenBank/DDBJ whole genome shotgun (WGS) entry which is preliminary data.</text>
</comment>
<protein>
    <submittedName>
        <fullName evidence="3">Uncharacterized protein</fullName>
    </submittedName>
</protein>
<feature type="region of interest" description="Disordered" evidence="1">
    <location>
        <begin position="293"/>
        <end position="314"/>
    </location>
</feature>
<dbReference type="Proteomes" id="UP000177117">
    <property type="component" value="Unassembled WGS sequence"/>
</dbReference>
<name>A0A1F8EHH8_9BACT</name>